<dbReference type="InterPro" id="IPR045689">
    <property type="entry name" value="Slr4"/>
</dbReference>
<protein>
    <submittedName>
        <fullName evidence="1">Uncharacterized protein</fullName>
    </submittedName>
</protein>
<dbReference type="AlphaFoldDB" id="A0A5S3Y767"/>
<feature type="non-terminal residue" evidence="1">
    <location>
        <position position="1"/>
    </location>
</feature>
<sequence>ADDTATASINDALTELTLVQTVVNSTVDNVTLTANVKGEAAKGSVITAPQSFTLASTAVNAGSTASVVIAAKDAGKFTLDGSNDDITFMPFDSQYAQSINVTNTGTVVGAITVSLTA</sequence>
<comment type="caution">
    <text evidence="1">The sequence shown here is derived from an EMBL/GenBank/DDBJ whole genome shotgun (WGS) entry which is preliminary data.</text>
</comment>
<dbReference type="EMBL" id="PNCG01001006">
    <property type="protein sequence ID" value="TMP68180.1"/>
    <property type="molecule type" value="Genomic_DNA"/>
</dbReference>
<dbReference type="Pfam" id="PF19526">
    <property type="entry name" value="Slr4"/>
    <property type="match status" value="1"/>
</dbReference>
<gene>
    <name evidence="1" type="ORF">CWC05_23535</name>
</gene>
<dbReference type="Proteomes" id="UP000305874">
    <property type="component" value="Unassembled WGS sequence"/>
</dbReference>
<evidence type="ECO:0000313" key="1">
    <source>
        <dbReference type="EMBL" id="TMP68180.1"/>
    </source>
</evidence>
<proteinExistence type="predicted"/>
<organism evidence="1 2">
    <name type="scientific">Pseudoalteromonas ruthenica</name>
    <dbReference type="NCBI Taxonomy" id="151081"/>
    <lineage>
        <taxon>Bacteria</taxon>
        <taxon>Pseudomonadati</taxon>
        <taxon>Pseudomonadota</taxon>
        <taxon>Gammaproteobacteria</taxon>
        <taxon>Alteromonadales</taxon>
        <taxon>Pseudoalteromonadaceae</taxon>
        <taxon>Pseudoalteromonas</taxon>
    </lineage>
</organism>
<evidence type="ECO:0000313" key="2">
    <source>
        <dbReference type="Proteomes" id="UP000305874"/>
    </source>
</evidence>
<reference evidence="1 2" key="1">
    <citation type="submission" date="2017-12" db="EMBL/GenBank/DDBJ databases">
        <authorList>
            <person name="Paulsen S."/>
            <person name="Gram L.K."/>
        </authorList>
    </citation>
    <scope>NUCLEOTIDE SEQUENCE [LARGE SCALE GENOMIC DNA]</scope>
    <source>
        <strain evidence="1 2">S2897</strain>
    </source>
</reference>
<feature type="non-terminal residue" evidence="1">
    <location>
        <position position="117"/>
    </location>
</feature>
<accession>A0A5S3Y767</accession>
<name>A0A5S3Y767_9GAMM</name>
<reference evidence="2" key="2">
    <citation type="submission" date="2019-06" db="EMBL/GenBank/DDBJ databases">
        <title>Co-occurence of chitin degradation, pigmentation and bioactivity in marine Pseudoalteromonas.</title>
        <authorList>
            <person name="Sonnenschein E.C."/>
            <person name="Bech P.K."/>
        </authorList>
    </citation>
    <scope>NUCLEOTIDE SEQUENCE [LARGE SCALE GENOMIC DNA]</scope>
    <source>
        <strain evidence="2">S2897</strain>
    </source>
</reference>